<keyword evidence="2" id="KW-0812">Transmembrane</keyword>
<name>A0ABQ0Q6J7_9PROT</name>
<accession>A0ABQ0Q6J7</accession>
<evidence type="ECO:0000256" key="2">
    <source>
        <dbReference type="SAM" id="Phobius"/>
    </source>
</evidence>
<evidence type="ECO:0000313" key="3">
    <source>
        <dbReference type="EMBL" id="GBQ93583.1"/>
    </source>
</evidence>
<keyword evidence="4" id="KW-1185">Reference proteome</keyword>
<keyword evidence="2" id="KW-1133">Transmembrane helix</keyword>
<protein>
    <submittedName>
        <fullName evidence="3">Uncharacterized protein</fullName>
    </submittedName>
</protein>
<feature type="transmembrane region" description="Helical" evidence="2">
    <location>
        <begin position="12"/>
        <end position="31"/>
    </location>
</feature>
<gene>
    <name evidence="3" type="ORF">AA0535_2877</name>
</gene>
<evidence type="ECO:0000313" key="4">
    <source>
        <dbReference type="Proteomes" id="UP001062776"/>
    </source>
</evidence>
<dbReference type="Proteomes" id="UP001062776">
    <property type="component" value="Unassembled WGS sequence"/>
</dbReference>
<feature type="region of interest" description="Disordered" evidence="1">
    <location>
        <begin position="53"/>
        <end position="82"/>
    </location>
</feature>
<proteinExistence type="predicted"/>
<sequence>MSAASRLWRRAPAWRFFLYCFGLFLILGLLFPTPFVTRHMGWTHALTRHLPSFGGNAPKEPSSDSASASPDGSGGAGPDLSDPDRFITPDIATAITGLLPFAGHTLPLPAGVWHPVLSGQYGMNGAISLNVLARTDRGVVTGVIIASTTNQDVPRAVIEDAYNHCHDDRNYHSTIFADHPDGKTECSYITAAYMGPNTAISSDPLIQLAFKRLSALGFPMPSVFIVASWLNSAGVNDRVKGSTNVTMLLAPTQKGTVVLRAPLPYWDKRLIVRSQPALDFVRAVDRWFAGWVPTLRQGMTQDYVNAAPDPALARDPAAPE</sequence>
<dbReference type="EMBL" id="BAPV01000061">
    <property type="protein sequence ID" value="GBQ93583.1"/>
    <property type="molecule type" value="Genomic_DNA"/>
</dbReference>
<organism evidence="3 4">
    <name type="scientific">Asaia krungthepensis NRIC 0535</name>
    <dbReference type="NCBI Taxonomy" id="1307925"/>
    <lineage>
        <taxon>Bacteria</taxon>
        <taxon>Pseudomonadati</taxon>
        <taxon>Pseudomonadota</taxon>
        <taxon>Alphaproteobacteria</taxon>
        <taxon>Acetobacterales</taxon>
        <taxon>Acetobacteraceae</taxon>
        <taxon>Asaia</taxon>
    </lineage>
</organism>
<comment type="caution">
    <text evidence="3">The sequence shown here is derived from an EMBL/GenBank/DDBJ whole genome shotgun (WGS) entry which is preliminary data.</text>
</comment>
<evidence type="ECO:0000256" key="1">
    <source>
        <dbReference type="SAM" id="MobiDB-lite"/>
    </source>
</evidence>
<keyword evidence="2" id="KW-0472">Membrane</keyword>
<dbReference type="RefSeq" id="WP_264817411.1">
    <property type="nucleotide sequence ID" value="NZ_BAPV01000061.1"/>
</dbReference>
<reference evidence="3" key="1">
    <citation type="submission" date="2013-04" db="EMBL/GenBank/DDBJ databases">
        <title>The genome sequencing project of 58 acetic acid bacteria.</title>
        <authorList>
            <person name="Okamoto-Kainuma A."/>
            <person name="Ishikawa M."/>
            <person name="Umino S."/>
            <person name="Koizumi Y."/>
            <person name="Shiwa Y."/>
            <person name="Yoshikawa H."/>
            <person name="Matsutani M."/>
            <person name="Matsushita K."/>
        </authorList>
    </citation>
    <scope>NUCLEOTIDE SEQUENCE</scope>
    <source>
        <strain evidence="3">NRIC 0535</strain>
    </source>
</reference>